<dbReference type="RefSeq" id="WP_110264199.1">
    <property type="nucleotide sequence ID" value="NZ_CAKZQT010000013.1"/>
</dbReference>
<accession>A0A318EI66</accession>
<protein>
    <submittedName>
        <fullName evidence="6">Signal transduction histidine kinase</fullName>
    </submittedName>
</protein>
<dbReference type="PANTHER" id="PTHR24421:SF59">
    <property type="entry name" value="OXYGEN SENSOR HISTIDINE KINASE NREB"/>
    <property type="match status" value="1"/>
</dbReference>
<evidence type="ECO:0000259" key="5">
    <source>
        <dbReference type="SMART" id="SM00387"/>
    </source>
</evidence>
<dbReference type="CDD" id="cd16917">
    <property type="entry name" value="HATPase_UhpB-NarQ-NarX-like"/>
    <property type="match status" value="1"/>
</dbReference>
<keyword evidence="4" id="KW-0812">Transmembrane</keyword>
<dbReference type="Gene3D" id="3.30.565.10">
    <property type="entry name" value="Histidine kinase-like ATPase, C-terminal domain"/>
    <property type="match status" value="1"/>
</dbReference>
<dbReference type="InterPro" id="IPR003594">
    <property type="entry name" value="HATPase_dom"/>
</dbReference>
<dbReference type="GO" id="GO:0000155">
    <property type="term" value="F:phosphorelay sensor kinase activity"/>
    <property type="evidence" value="ECO:0007669"/>
    <property type="project" value="InterPro"/>
</dbReference>
<reference evidence="6 7" key="1">
    <citation type="submission" date="2018-04" db="EMBL/GenBank/DDBJ databases">
        <title>Genomic Encyclopedia of Type Strains, Phase IV (KMG-IV): sequencing the most valuable type-strain genomes for metagenomic binning, comparative biology and taxonomic classification.</title>
        <authorList>
            <person name="Goeker M."/>
        </authorList>
    </citation>
    <scope>NUCLEOTIDE SEQUENCE [LARGE SCALE GENOMIC DNA]</scope>
    <source>
        <strain evidence="6 7">DSM 104150</strain>
    </source>
</reference>
<dbReference type="Pfam" id="PF02518">
    <property type="entry name" value="HATPase_c"/>
    <property type="match status" value="1"/>
</dbReference>
<dbReference type="Gene3D" id="1.20.5.1930">
    <property type="match status" value="1"/>
</dbReference>
<dbReference type="Proteomes" id="UP000248330">
    <property type="component" value="Unassembled WGS sequence"/>
</dbReference>
<evidence type="ECO:0000313" key="6">
    <source>
        <dbReference type="EMBL" id="PXV70545.1"/>
    </source>
</evidence>
<evidence type="ECO:0000256" key="4">
    <source>
        <dbReference type="SAM" id="Phobius"/>
    </source>
</evidence>
<feature type="transmembrane region" description="Helical" evidence="4">
    <location>
        <begin position="143"/>
        <end position="161"/>
    </location>
</feature>
<dbReference type="GO" id="GO:0046983">
    <property type="term" value="F:protein dimerization activity"/>
    <property type="evidence" value="ECO:0007669"/>
    <property type="project" value="InterPro"/>
</dbReference>
<dbReference type="SUPFAM" id="SSF55874">
    <property type="entry name" value="ATPase domain of HSP90 chaperone/DNA topoisomerase II/histidine kinase"/>
    <property type="match status" value="1"/>
</dbReference>
<proteinExistence type="predicted"/>
<dbReference type="OrthoDB" id="9797605at2"/>
<keyword evidence="7" id="KW-1185">Reference proteome</keyword>
<feature type="transmembrane region" description="Helical" evidence="4">
    <location>
        <begin position="45"/>
        <end position="63"/>
    </location>
</feature>
<feature type="transmembrane region" description="Helical" evidence="4">
    <location>
        <begin position="12"/>
        <end position="33"/>
    </location>
</feature>
<evidence type="ECO:0000256" key="1">
    <source>
        <dbReference type="ARBA" id="ARBA00022679"/>
    </source>
</evidence>
<dbReference type="GO" id="GO:0016020">
    <property type="term" value="C:membrane"/>
    <property type="evidence" value="ECO:0007669"/>
    <property type="project" value="InterPro"/>
</dbReference>
<keyword evidence="2 6" id="KW-0418">Kinase</keyword>
<name>A0A318EI66_9GAMM</name>
<dbReference type="AlphaFoldDB" id="A0A318EI66"/>
<evidence type="ECO:0000256" key="2">
    <source>
        <dbReference type="ARBA" id="ARBA00022777"/>
    </source>
</evidence>
<dbReference type="InterPro" id="IPR011712">
    <property type="entry name" value="Sig_transdc_His_kin_sub3_dim/P"/>
</dbReference>
<keyword evidence="3" id="KW-0902">Two-component regulatory system</keyword>
<dbReference type="PANTHER" id="PTHR24421">
    <property type="entry name" value="NITRATE/NITRITE SENSOR PROTEIN NARX-RELATED"/>
    <property type="match status" value="1"/>
</dbReference>
<evidence type="ECO:0000313" key="7">
    <source>
        <dbReference type="Proteomes" id="UP000248330"/>
    </source>
</evidence>
<comment type="caution">
    <text evidence="6">The sequence shown here is derived from an EMBL/GenBank/DDBJ whole genome shotgun (WGS) entry which is preliminary data.</text>
</comment>
<feature type="domain" description="Histidine kinase/HSP90-like ATPase" evidence="5">
    <location>
        <begin position="289"/>
        <end position="379"/>
    </location>
</feature>
<dbReference type="EMBL" id="QICN01000002">
    <property type="protein sequence ID" value="PXV70545.1"/>
    <property type="molecule type" value="Genomic_DNA"/>
</dbReference>
<keyword evidence="4" id="KW-1133">Transmembrane helix</keyword>
<dbReference type="InterPro" id="IPR050482">
    <property type="entry name" value="Sensor_HK_TwoCompSys"/>
</dbReference>
<keyword evidence="1" id="KW-0808">Transferase</keyword>
<keyword evidence="4" id="KW-0472">Membrane</keyword>
<feature type="transmembrane region" description="Helical" evidence="4">
    <location>
        <begin position="116"/>
        <end position="137"/>
    </location>
</feature>
<sequence length="381" mass="40598">MARDFRHDDDGPLAPLNLAGYLTWLAVSSGPLLRLPSLTPDLPTAAGLVGSLGFLALFVWRSLRRAPDWALDRWLVLAQVPATLLAVAGWRDGLQPVLMIIVAAQAALLFAPRSLVLVLATANAMLLATLLMMWPTGAALRSFAAYLGFQGFACLLAIYALRAERARDQAQHLAAELLATRALLAEGARAGERLHLSRELHDVAGQKLTALKMQLALLERRAPTELAAGVKTLRELADELLVELRAVVGTLRRSDGVDLHAALQALVRAFPQPQVVLDLPDELRAPDLARAEALLRAAQEALTNAARHSGAGRVTLRLAPEADRLVLEVRDDGHGLRGAPPGYGLTGMRERLEAVGGTLALDEPVDGGLCLRASVPAGGAT</sequence>
<gene>
    <name evidence="6" type="ORF">C8D93_102404</name>
</gene>
<dbReference type="InterPro" id="IPR036890">
    <property type="entry name" value="HATPase_C_sf"/>
</dbReference>
<dbReference type="Pfam" id="PF07730">
    <property type="entry name" value="HisKA_3"/>
    <property type="match status" value="1"/>
</dbReference>
<organism evidence="6 7">
    <name type="scientific">Sinimarinibacterium flocculans</name>
    <dbReference type="NCBI Taxonomy" id="985250"/>
    <lineage>
        <taxon>Bacteria</taxon>
        <taxon>Pseudomonadati</taxon>
        <taxon>Pseudomonadota</taxon>
        <taxon>Gammaproteobacteria</taxon>
        <taxon>Nevskiales</taxon>
        <taxon>Nevskiaceae</taxon>
        <taxon>Sinimarinibacterium</taxon>
    </lineage>
</organism>
<evidence type="ECO:0000256" key="3">
    <source>
        <dbReference type="ARBA" id="ARBA00023012"/>
    </source>
</evidence>
<dbReference type="SMART" id="SM00387">
    <property type="entry name" value="HATPase_c"/>
    <property type="match status" value="1"/>
</dbReference>